<comment type="cofactor">
    <cofactor evidence="1">
        <name>Fe(2+)</name>
        <dbReference type="ChEBI" id="CHEBI:29033"/>
    </cofactor>
</comment>
<proteinExistence type="predicted"/>
<name>A0ABS0PGZ3_9BRAD</name>
<protein>
    <submittedName>
        <fullName evidence="5">TauD/TfdA family dioxygenase</fullName>
    </submittedName>
</protein>
<dbReference type="Pfam" id="PF02668">
    <property type="entry name" value="TauD"/>
    <property type="match status" value="1"/>
</dbReference>
<dbReference type="Gene3D" id="3.60.130.10">
    <property type="entry name" value="Clavaminate synthase-like"/>
    <property type="match status" value="1"/>
</dbReference>
<dbReference type="InterPro" id="IPR042098">
    <property type="entry name" value="TauD-like_sf"/>
</dbReference>
<evidence type="ECO:0000259" key="4">
    <source>
        <dbReference type="Pfam" id="PF02668"/>
    </source>
</evidence>
<comment type="caution">
    <text evidence="5">The sequence shown here is derived from an EMBL/GenBank/DDBJ whole genome shotgun (WGS) entry which is preliminary data.</text>
</comment>
<evidence type="ECO:0000256" key="2">
    <source>
        <dbReference type="ARBA" id="ARBA00023002"/>
    </source>
</evidence>
<dbReference type="PANTHER" id="PTHR10696">
    <property type="entry name" value="GAMMA-BUTYROBETAINE HYDROXYLASE-RELATED"/>
    <property type="match status" value="1"/>
</dbReference>
<keyword evidence="5" id="KW-0223">Dioxygenase</keyword>
<dbReference type="RefSeq" id="WP_197957718.1">
    <property type="nucleotide sequence ID" value="NZ_JACCHP010000001.1"/>
</dbReference>
<keyword evidence="3" id="KW-0045">Antibiotic biosynthesis</keyword>
<evidence type="ECO:0000256" key="3">
    <source>
        <dbReference type="ARBA" id="ARBA00023194"/>
    </source>
</evidence>
<dbReference type="Proteomes" id="UP000807370">
    <property type="component" value="Unassembled WGS sequence"/>
</dbReference>
<gene>
    <name evidence="5" type="ORF">HZZ13_00265</name>
</gene>
<dbReference type="PANTHER" id="PTHR10696:SF56">
    <property type="entry name" value="TAUD_TFDA-LIKE DOMAIN-CONTAINING PROTEIN"/>
    <property type="match status" value="1"/>
</dbReference>
<sequence>MIDPADWRGPEVKNSRDWVYQIDEADIADIEAALAHVERNVPNLVSMTRDEFPLKVFGGKLKAVKRQLNDGLGFVLVRGLPIDRYSREQVAAIYLGIGLHLGKPVPQNGKGHLLGHIINLGSSMANPNQRGHESKETLRYHTDECDVVGLLCLHEAKAGGASTLASAVAIHNAIQAERPDLLQVLYQPWYIDRRGEIPEGLKPWYTMPIFTYHEGRLMVWLEPGYSASAQRFPEVPRYTDAQLEAMRLVETLAHDPRFRLDMTFGKGDIQFLNNHVILHSRTEYEDYPELERRRHLLRLWLTSEDTRALSPWHTARHAPGSRGGVYLKGIAPNIAINPV</sequence>
<dbReference type="InterPro" id="IPR050411">
    <property type="entry name" value="AlphaKG_dependent_hydroxylases"/>
</dbReference>
<keyword evidence="2" id="KW-0560">Oxidoreductase</keyword>
<accession>A0ABS0PGZ3</accession>
<evidence type="ECO:0000256" key="1">
    <source>
        <dbReference type="ARBA" id="ARBA00001954"/>
    </source>
</evidence>
<evidence type="ECO:0000313" key="6">
    <source>
        <dbReference type="Proteomes" id="UP000807370"/>
    </source>
</evidence>
<dbReference type="SUPFAM" id="SSF51197">
    <property type="entry name" value="Clavaminate synthase-like"/>
    <property type="match status" value="1"/>
</dbReference>
<dbReference type="EMBL" id="JACCHP010000001">
    <property type="protein sequence ID" value="MBH5396266.1"/>
    <property type="molecule type" value="Genomic_DNA"/>
</dbReference>
<organism evidence="5 6">
    <name type="scientific">Bradyrhizobium agreste</name>
    <dbReference type="NCBI Taxonomy" id="2751811"/>
    <lineage>
        <taxon>Bacteria</taxon>
        <taxon>Pseudomonadati</taxon>
        <taxon>Pseudomonadota</taxon>
        <taxon>Alphaproteobacteria</taxon>
        <taxon>Hyphomicrobiales</taxon>
        <taxon>Nitrobacteraceae</taxon>
        <taxon>Bradyrhizobium</taxon>
    </lineage>
</organism>
<dbReference type="GO" id="GO:0051213">
    <property type="term" value="F:dioxygenase activity"/>
    <property type="evidence" value="ECO:0007669"/>
    <property type="project" value="UniProtKB-KW"/>
</dbReference>
<reference evidence="5 6" key="1">
    <citation type="submission" date="2020-07" db="EMBL/GenBank/DDBJ databases">
        <title>Bradyrhizobium diversity isolated from nodules of indigenous legumes of Western Australia.</title>
        <authorList>
            <person name="Klepa M.S."/>
        </authorList>
    </citation>
    <scope>NUCLEOTIDE SEQUENCE [LARGE SCALE GENOMIC DNA]</scope>
    <source>
        <strain evidence="5 6">CNPSo 4010</strain>
    </source>
</reference>
<dbReference type="InterPro" id="IPR003819">
    <property type="entry name" value="TauD/TfdA-like"/>
</dbReference>
<feature type="domain" description="TauD/TfdA-like" evidence="4">
    <location>
        <begin position="61"/>
        <end position="300"/>
    </location>
</feature>
<keyword evidence="6" id="KW-1185">Reference proteome</keyword>
<evidence type="ECO:0000313" key="5">
    <source>
        <dbReference type="EMBL" id="MBH5396266.1"/>
    </source>
</evidence>